<dbReference type="KEGG" id="llu:AKJ09_06435"/>
<dbReference type="SUPFAM" id="SSF53335">
    <property type="entry name" value="S-adenosyl-L-methionine-dependent methyltransferases"/>
    <property type="match status" value="1"/>
</dbReference>
<comment type="similarity">
    <text evidence="1">Belongs to the N(4)/N(6)-methyltransferase family.</text>
</comment>
<dbReference type="PROSITE" id="PS00092">
    <property type="entry name" value="N6_MTASE"/>
    <property type="match status" value="1"/>
</dbReference>
<dbReference type="InterPro" id="IPR002052">
    <property type="entry name" value="DNA_methylase_N6_adenine_CS"/>
</dbReference>
<dbReference type="EMBL" id="CP012333">
    <property type="protein sequence ID" value="AKU99771.1"/>
    <property type="molecule type" value="Genomic_DNA"/>
</dbReference>
<keyword evidence="5" id="KW-0949">S-adenosyl-L-methionine</keyword>
<evidence type="ECO:0000313" key="8">
    <source>
        <dbReference type="EMBL" id="AKU99771.1"/>
    </source>
</evidence>
<evidence type="ECO:0000259" key="7">
    <source>
        <dbReference type="Pfam" id="PF01555"/>
    </source>
</evidence>
<dbReference type="EC" id="2.1.1.72" evidence="2"/>
<evidence type="ECO:0000313" key="9">
    <source>
        <dbReference type="Proteomes" id="UP000064967"/>
    </source>
</evidence>
<evidence type="ECO:0000256" key="6">
    <source>
        <dbReference type="ARBA" id="ARBA00047942"/>
    </source>
</evidence>
<evidence type="ECO:0000256" key="2">
    <source>
        <dbReference type="ARBA" id="ARBA00011900"/>
    </source>
</evidence>
<dbReference type="REBASE" id="120872">
    <property type="entry name" value="M.Llu27648ORF6435P"/>
</dbReference>
<comment type="catalytic activity">
    <reaction evidence="6">
        <text>a 2'-deoxyadenosine in DNA + S-adenosyl-L-methionine = an N(6)-methyl-2'-deoxyadenosine in DNA + S-adenosyl-L-homocysteine + H(+)</text>
        <dbReference type="Rhea" id="RHEA:15197"/>
        <dbReference type="Rhea" id="RHEA-COMP:12418"/>
        <dbReference type="Rhea" id="RHEA-COMP:12419"/>
        <dbReference type="ChEBI" id="CHEBI:15378"/>
        <dbReference type="ChEBI" id="CHEBI:57856"/>
        <dbReference type="ChEBI" id="CHEBI:59789"/>
        <dbReference type="ChEBI" id="CHEBI:90615"/>
        <dbReference type="ChEBI" id="CHEBI:90616"/>
        <dbReference type="EC" id="2.1.1.72"/>
    </reaction>
</comment>
<dbReference type="GO" id="GO:0008170">
    <property type="term" value="F:N-methyltransferase activity"/>
    <property type="evidence" value="ECO:0007669"/>
    <property type="project" value="InterPro"/>
</dbReference>
<dbReference type="Gene3D" id="3.40.50.150">
    <property type="entry name" value="Vaccinia Virus protein VP39"/>
    <property type="match status" value="1"/>
</dbReference>
<gene>
    <name evidence="8" type="ORF">AKJ09_06435</name>
</gene>
<dbReference type="AlphaFoldDB" id="A0A0K1Q2A5"/>
<proteinExistence type="inferred from homology"/>
<keyword evidence="9" id="KW-1185">Reference proteome</keyword>
<dbReference type="PRINTS" id="PR00506">
    <property type="entry name" value="D21N6MTFRASE"/>
</dbReference>
<keyword evidence="3 8" id="KW-0489">Methyltransferase</keyword>
<organism evidence="8 9">
    <name type="scientific">Labilithrix luteola</name>
    <dbReference type="NCBI Taxonomy" id="1391654"/>
    <lineage>
        <taxon>Bacteria</taxon>
        <taxon>Pseudomonadati</taxon>
        <taxon>Myxococcota</taxon>
        <taxon>Polyangia</taxon>
        <taxon>Polyangiales</taxon>
        <taxon>Labilitrichaceae</taxon>
        <taxon>Labilithrix</taxon>
    </lineage>
</organism>
<accession>A0A0K1Q2A5</accession>
<dbReference type="InterPro" id="IPR002941">
    <property type="entry name" value="DNA_methylase_N4/N6"/>
</dbReference>
<sequence>MWPGRQWRMKDEPAEELVAPQATPIERTGDGTHRLLHGDALDLAALLEAEGTAGKVDLVYVDPPFASDRDYVAEARLDGRADGRVLRSLAYEDTWSSRDGGIGAYLDMLAPRLDALVRLLGSRGTIWVHLDWRAAYLVRAILDEIMGRDAFMNEIVWRRAPNLGRQATSGQFGRTLDTLVVYGKKDAVLTPPTRLEPIDEGSIRWDDQGRPFTSAPRGDYTDASIAKLEAEGRIHRTPSGRVYIKYFLVKNGEGVLCRERRVDALWTDVAPLRHAIASERTGYPTQKPRALLERIVACSTPPGGLVVDAFGGSGTTAVAANALGRRAILSDRSPIAIATQRSRLMREGASVRIERVVTTAAPKAIAVRVNASTGEDDRVRVELLEPAEPLAWSVGELDEGIFTTLWHSERTPGARAIPASREAIVAGAHDRHGLKARVWGDDGAMSTIDVSTGREVDA</sequence>
<protein>
    <recommendedName>
        <fullName evidence="2">site-specific DNA-methyltransferase (adenine-specific)</fullName>
        <ecNumber evidence="2">2.1.1.72</ecNumber>
    </recommendedName>
</protein>
<name>A0A0K1Q2A5_9BACT</name>
<dbReference type="Proteomes" id="UP000064967">
    <property type="component" value="Chromosome"/>
</dbReference>
<feature type="domain" description="DNA methylase N-4/N-6" evidence="7">
    <location>
        <begin position="56"/>
        <end position="333"/>
    </location>
</feature>
<keyword evidence="4" id="KW-0808">Transferase</keyword>
<evidence type="ECO:0000256" key="1">
    <source>
        <dbReference type="ARBA" id="ARBA00006594"/>
    </source>
</evidence>
<dbReference type="STRING" id="1391654.AKJ09_06435"/>
<dbReference type="PATRIC" id="fig|1391654.3.peg.6528"/>
<dbReference type="GO" id="GO:0009007">
    <property type="term" value="F:site-specific DNA-methyltransferase (adenine-specific) activity"/>
    <property type="evidence" value="ECO:0007669"/>
    <property type="project" value="UniProtKB-EC"/>
</dbReference>
<dbReference type="Pfam" id="PF01555">
    <property type="entry name" value="N6_N4_Mtase"/>
    <property type="match status" value="1"/>
</dbReference>
<evidence type="ECO:0000256" key="4">
    <source>
        <dbReference type="ARBA" id="ARBA00022679"/>
    </source>
</evidence>
<evidence type="ECO:0000256" key="5">
    <source>
        <dbReference type="ARBA" id="ARBA00022691"/>
    </source>
</evidence>
<dbReference type="GO" id="GO:0003677">
    <property type="term" value="F:DNA binding"/>
    <property type="evidence" value="ECO:0007669"/>
    <property type="project" value="InterPro"/>
</dbReference>
<dbReference type="GO" id="GO:0032259">
    <property type="term" value="P:methylation"/>
    <property type="evidence" value="ECO:0007669"/>
    <property type="project" value="UniProtKB-KW"/>
</dbReference>
<evidence type="ECO:0000256" key="3">
    <source>
        <dbReference type="ARBA" id="ARBA00022603"/>
    </source>
</evidence>
<dbReference type="InterPro" id="IPR029063">
    <property type="entry name" value="SAM-dependent_MTases_sf"/>
</dbReference>
<dbReference type="InterPro" id="IPR002295">
    <property type="entry name" value="N4/N6-MTase_EcoPI_Mod-like"/>
</dbReference>
<reference evidence="8 9" key="1">
    <citation type="submission" date="2015-08" db="EMBL/GenBank/DDBJ databases">
        <authorList>
            <person name="Babu N.S."/>
            <person name="Beckwith C.J."/>
            <person name="Beseler K.G."/>
            <person name="Brison A."/>
            <person name="Carone J.V."/>
            <person name="Caskin T.P."/>
            <person name="Diamond M."/>
            <person name="Durham M.E."/>
            <person name="Foxe J.M."/>
            <person name="Go M."/>
            <person name="Henderson B.A."/>
            <person name="Jones I.B."/>
            <person name="McGettigan J.A."/>
            <person name="Micheletti S.J."/>
            <person name="Nasrallah M.E."/>
            <person name="Ortiz D."/>
            <person name="Piller C.R."/>
            <person name="Privatt S.R."/>
            <person name="Schneider S.L."/>
            <person name="Sharp S."/>
            <person name="Smith T.C."/>
            <person name="Stanton J.D."/>
            <person name="Ullery H.E."/>
            <person name="Wilson R.J."/>
            <person name="Serrano M.G."/>
            <person name="Buck G."/>
            <person name="Lee V."/>
            <person name="Wang Y."/>
            <person name="Carvalho R."/>
            <person name="Voegtly L."/>
            <person name="Shi R."/>
            <person name="Duckworth R."/>
            <person name="Johnson A."/>
            <person name="Loviza R."/>
            <person name="Walstead R."/>
            <person name="Shah Z."/>
            <person name="Kiflezghi M."/>
            <person name="Wade K."/>
            <person name="Ball S.L."/>
            <person name="Bradley K.W."/>
            <person name="Asai D.J."/>
            <person name="Bowman C.A."/>
            <person name="Russell D.A."/>
            <person name="Pope W.H."/>
            <person name="Jacobs-Sera D."/>
            <person name="Hendrix R.W."/>
            <person name="Hatfull G.F."/>
        </authorList>
    </citation>
    <scope>NUCLEOTIDE SEQUENCE [LARGE SCALE GENOMIC DNA]</scope>
    <source>
        <strain evidence="8 9">DSM 27648</strain>
    </source>
</reference>